<name>A0A1Y1XXI0_9FUNG</name>
<dbReference type="SUPFAM" id="SSF55729">
    <property type="entry name" value="Acyl-CoA N-acyltransferases (Nat)"/>
    <property type="match status" value="1"/>
</dbReference>
<protein>
    <recommendedName>
        <fullName evidence="1">N-acetyltransferase domain-containing protein</fullName>
    </recommendedName>
</protein>
<organism evidence="2 3">
    <name type="scientific">Basidiobolus meristosporus CBS 931.73</name>
    <dbReference type="NCBI Taxonomy" id="1314790"/>
    <lineage>
        <taxon>Eukaryota</taxon>
        <taxon>Fungi</taxon>
        <taxon>Fungi incertae sedis</taxon>
        <taxon>Zoopagomycota</taxon>
        <taxon>Entomophthoromycotina</taxon>
        <taxon>Basidiobolomycetes</taxon>
        <taxon>Basidiobolales</taxon>
        <taxon>Basidiobolaceae</taxon>
        <taxon>Basidiobolus</taxon>
    </lineage>
</organism>
<gene>
    <name evidence="2" type="ORF">K493DRAFT_305097</name>
</gene>
<dbReference type="EMBL" id="MCFE01000393">
    <property type="protein sequence ID" value="ORX90196.1"/>
    <property type="molecule type" value="Genomic_DNA"/>
</dbReference>
<evidence type="ECO:0000259" key="1">
    <source>
        <dbReference type="PROSITE" id="PS51186"/>
    </source>
</evidence>
<dbReference type="CDD" id="cd04301">
    <property type="entry name" value="NAT_SF"/>
    <property type="match status" value="1"/>
</dbReference>
<dbReference type="Pfam" id="PF13527">
    <property type="entry name" value="Acetyltransf_9"/>
    <property type="match status" value="1"/>
</dbReference>
<dbReference type="Proteomes" id="UP000193498">
    <property type="component" value="Unassembled WGS sequence"/>
</dbReference>
<dbReference type="GO" id="GO:0016747">
    <property type="term" value="F:acyltransferase activity, transferring groups other than amino-acyl groups"/>
    <property type="evidence" value="ECO:0007669"/>
    <property type="project" value="InterPro"/>
</dbReference>
<dbReference type="PROSITE" id="PS51186">
    <property type="entry name" value="GNAT"/>
    <property type="match status" value="1"/>
</dbReference>
<dbReference type="InterPro" id="IPR000182">
    <property type="entry name" value="GNAT_dom"/>
</dbReference>
<proteinExistence type="predicted"/>
<dbReference type="Gene3D" id="3.40.630.30">
    <property type="match status" value="1"/>
</dbReference>
<evidence type="ECO:0000313" key="3">
    <source>
        <dbReference type="Proteomes" id="UP000193498"/>
    </source>
</evidence>
<feature type="domain" description="N-acetyltransferase" evidence="1">
    <location>
        <begin position="14"/>
        <end position="175"/>
    </location>
</feature>
<reference evidence="2 3" key="1">
    <citation type="submission" date="2016-07" db="EMBL/GenBank/DDBJ databases">
        <title>Pervasive Adenine N6-methylation of Active Genes in Fungi.</title>
        <authorList>
            <consortium name="DOE Joint Genome Institute"/>
            <person name="Mondo S.J."/>
            <person name="Dannebaum R.O."/>
            <person name="Kuo R.C."/>
            <person name="Labutti K."/>
            <person name="Haridas S."/>
            <person name="Kuo A."/>
            <person name="Salamov A."/>
            <person name="Ahrendt S.R."/>
            <person name="Lipzen A."/>
            <person name="Sullivan W."/>
            <person name="Andreopoulos W.B."/>
            <person name="Clum A."/>
            <person name="Lindquist E."/>
            <person name="Daum C."/>
            <person name="Ramamoorthy G.K."/>
            <person name="Gryganskyi A."/>
            <person name="Culley D."/>
            <person name="Magnuson J.K."/>
            <person name="James T.Y."/>
            <person name="O'Malley M.A."/>
            <person name="Stajich J.E."/>
            <person name="Spatafora J.W."/>
            <person name="Visel A."/>
            <person name="Grigoriev I.V."/>
        </authorList>
    </citation>
    <scope>NUCLEOTIDE SEQUENCE [LARGE SCALE GENOMIC DNA]</scope>
    <source>
        <strain evidence="2 3">CBS 931.73</strain>
    </source>
</reference>
<dbReference type="OrthoDB" id="2321175at2759"/>
<accession>A0A1Y1XXI0</accession>
<dbReference type="AlphaFoldDB" id="A0A1Y1XXI0"/>
<sequence>MSCHNVIKILEGGFVFRRATIGDEAGLDQLTRLVQTNPLGIDENEGFSFYKKITNGPYPVATPEDFILISDDNSIVAMACLLRVKCVYDTVPFVMGRPEMIATHPDYRCRGFVQILMRYINELCDEEALLVEGITGIPFFYRQFGYEYALALEQGDLVNLDDIPPPAIDCNLYLRSAQLEDYQYYSAFHELTTSTSLVSMSVTPDIWHHALISWNKNEKLLRSFVIYMVHSRETPGQPIGVIVSLYNRWTHCLSVTEMILGSLPERALCPVNKVYCMLPDLLSLLNLKLNQTLLPQRDHEPPLTMLQLNITKQNPIHEALIRLKLNSPPTNPSAWYIRIPDIPKFVSHISEPLNKRLSPDLVGTIESLNLCVRIYGSVHPPQLYRPKGSPIPTQSFQCNLGDSRLMPKEILPMEKRLT</sequence>
<dbReference type="InterPro" id="IPR016181">
    <property type="entry name" value="Acyl_CoA_acyltransferase"/>
</dbReference>
<comment type="caution">
    <text evidence="2">The sequence shown here is derived from an EMBL/GenBank/DDBJ whole genome shotgun (WGS) entry which is preliminary data.</text>
</comment>
<keyword evidence="3" id="KW-1185">Reference proteome</keyword>
<dbReference type="InParanoid" id="A0A1Y1XXI0"/>
<evidence type="ECO:0000313" key="2">
    <source>
        <dbReference type="EMBL" id="ORX90196.1"/>
    </source>
</evidence>